<proteinExistence type="predicted"/>
<dbReference type="OrthoDB" id="5426604at2759"/>
<evidence type="ECO:0000313" key="1">
    <source>
        <dbReference type="EMBL" id="RPA73815.1"/>
    </source>
</evidence>
<gene>
    <name evidence="1" type="ORF">BJ508DRAFT_45170</name>
</gene>
<dbReference type="AlphaFoldDB" id="A0A3N4HIR0"/>
<protein>
    <submittedName>
        <fullName evidence="1">Uncharacterized protein</fullName>
    </submittedName>
</protein>
<dbReference type="EMBL" id="ML119810">
    <property type="protein sequence ID" value="RPA73815.1"/>
    <property type="molecule type" value="Genomic_DNA"/>
</dbReference>
<keyword evidence="2" id="KW-1185">Reference proteome</keyword>
<name>A0A3N4HIR0_ASCIM</name>
<reference evidence="1 2" key="1">
    <citation type="journal article" date="2018" name="Nat. Ecol. Evol.">
        <title>Pezizomycetes genomes reveal the molecular basis of ectomycorrhizal truffle lifestyle.</title>
        <authorList>
            <person name="Murat C."/>
            <person name="Payen T."/>
            <person name="Noel B."/>
            <person name="Kuo A."/>
            <person name="Morin E."/>
            <person name="Chen J."/>
            <person name="Kohler A."/>
            <person name="Krizsan K."/>
            <person name="Balestrini R."/>
            <person name="Da Silva C."/>
            <person name="Montanini B."/>
            <person name="Hainaut M."/>
            <person name="Levati E."/>
            <person name="Barry K.W."/>
            <person name="Belfiori B."/>
            <person name="Cichocki N."/>
            <person name="Clum A."/>
            <person name="Dockter R.B."/>
            <person name="Fauchery L."/>
            <person name="Guy J."/>
            <person name="Iotti M."/>
            <person name="Le Tacon F."/>
            <person name="Lindquist E.A."/>
            <person name="Lipzen A."/>
            <person name="Malagnac F."/>
            <person name="Mello A."/>
            <person name="Molinier V."/>
            <person name="Miyauchi S."/>
            <person name="Poulain J."/>
            <person name="Riccioni C."/>
            <person name="Rubini A."/>
            <person name="Sitrit Y."/>
            <person name="Splivallo R."/>
            <person name="Traeger S."/>
            <person name="Wang M."/>
            <person name="Zifcakova L."/>
            <person name="Wipf D."/>
            <person name="Zambonelli A."/>
            <person name="Paolocci F."/>
            <person name="Nowrousian M."/>
            <person name="Ottonello S."/>
            <person name="Baldrian P."/>
            <person name="Spatafora J.W."/>
            <person name="Henrissat B."/>
            <person name="Nagy L.G."/>
            <person name="Aury J.M."/>
            <person name="Wincker P."/>
            <person name="Grigoriev I.V."/>
            <person name="Bonfante P."/>
            <person name="Martin F.M."/>
        </authorList>
    </citation>
    <scope>NUCLEOTIDE SEQUENCE [LARGE SCALE GENOMIC DNA]</scope>
    <source>
        <strain evidence="1 2">RN42</strain>
    </source>
</reference>
<accession>A0A3N4HIR0</accession>
<evidence type="ECO:0000313" key="2">
    <source>
        <dbReference type="Proteomes" id="UP000275078"/>
    </source>
</evidence>
<sequence>MGVTAFLVPGANSPKNVHLFYNKRSGNLGVKIKSSINAQEDTNRAYGADDQDRPGIIVQSSHLDHTMISNMRIIVGVVESAVKSAGKCSACGCDKCGCPEKTHDVAIVSPYYQKITTTPADITSLAVAADDVSDTVWVYSLTGGDDKTANLTSTTVSLGTYTPLAIEPNNKPAIRDSALSAHFNTVLQKPFAYYQTNGKKNWFYQYDFETGGMHICYFSWLSARTLTLRLFDGMEEHF</sequence>
<organism evidence="1 2">
    <name type="scientific">Ascobolus immersus RN42</name>
    <dbReference type="NCBI Taxonomy" id="1160509"/>
    <lineage>
        <taxon>Eukaryota</taxon>
        <taxon>Fungi</taxon>
        <taxon>Dikarya</taxon>
        <taxon>Ascomycota</taxon>
        <taxon>Pezizomycotina</taxon>
        <taxon>Pezizomycetes</taxon>
        <taxon>Pezizales</taxon>
        <taxon>Ascobolaceae</taxon>
        <taxon>Ascobolus</taxon>
    </lineage>
</organism>
<dbReference type="Proteomes" id="UP000275078">
    <property type="component" value="Unassembled WGS sequence"/>
</dbReference>